<evidence type="ECO:0000313" key="2">
    <source>
        <dbReference type="EMBL" id="GMA25068.1"/>
    </source>
</evidence>
<keyword evidence="1" id="KW-0472">Membrane</keyword>
<name>A0ABQ6I4K2_9MICO</name>
<dbReference type="EMBL" id="BSUK01000001">
    <property type="protein sequence ID" value="GMA25068.1"/>
    <property type="molecule type" value="Genomic_DNA"/>
</dbReference>
<sequence length="351" mass="37390">MSLGSPYALGYGIAGPALLGWTLWVARQVRDLAYDDVSFLARDGYVPHGIYERLRASDPDLPPARYLLASRRAAFQVFSGDPAHVAGTRFVHGLNPANTPRTLLTTRFGPGVVSLLEPALARAGVPALDAPLGREHAAALTAVLVEHAEEVAAACAERSAGARRYYAERLAGAERPVVVDLGYSGSSQRAIMASLGRRVDGLYFTGMEHALEYAVITGARFEPWSQDRTFFRHGTVLEYLLTPVALPECHGFGPDGRPVLGPTVATDRRNAEIQRGIGDFVDDVFARFGARVPLLAMRPDSATWALAQLIAAPSATDARMLAGALQDDAAGSGTTGLMDAWQPGRDALAAA</sequence>
<keyword evidence="1" id="KW-0812">Transmembrane</keyword>
<keyword evidence="3" id="KW-1185">Reference proteome</keyword>
<gene>
    <name evidence="2" type="ORF">GCM10025864_28270</name>
</gene>
<reference evidence="3" key="1">
    <citation type="journal article" date="2019" name="Int. J. Syst. Evol. Microbiol.">
        <title>The Global Catalogue of Microorganisms (GCM) 10K type strain sequencing project: providing services to taxonomists for standard genome sequencing and annotation.</title>
        <authorList>
            <consortium name="The Broad Institute Genomics Platform"/>
            <consortium name="The Broad Institute Genome Sequencing Center for Infectious Disease"/>
            <person name="Wu L."/>
            <person name="Ma J."/>
        </authorList>
    </citation>
    <scope>NUCLEOTIDE SEQUENCE [LARGE SCALE GENOMIC DNA]</scope>
    <source>
        <strain evidence="3">NBRC 106348</strain>
    </source>
</reference>
<dbReference type="RefSeq" id="WP_284293712.1">
    <property type="nucleotide sequence ID" value="NZ_BSUK01000001.1"/>
</dbReference>
<organism evidence="2 3">
    <name type="scientific">Luteimicrobium album</name>
    <dbReference type="NCBI Taxonomy" id="1054550"/>
    <lineage>
        <taxon>Bacteria</taxon>
        <taxon>Bacillati</taxon>
        <taxon>Actinomycetota</taxon>
        <taxon>Actinomycetes</taxon>
        <taxon>Micrococcales</taxon>
        <taxon>Luteimicrobium</taxon>
    </lineage>
</organism>
<evidence type="ECO:0000256" key="1">
    <source>
        <dbReference type="SAM" id="Phobius"/>
    </source>
</evidence>
<proteinExistence type="predicted"/>
<dbReference type="Proteomes" id="UP001157091">
    <property type="component" value="Unassembled WGS sequence"/>
</dbReference>
<accession>A0ABQ6I4K2</accession>
<comment type="caution">
    <text evidence="2">The sequence shown here is derived from an EMBL/GenBank/DDBJ whole genome shotgun (WGS) entry which is preliminary data.</text>
</comment>
<evidence type="ECO:0000313" key="3">
    <source>
        <dbReference type="Proteomes" id="UP001157091"/>
    </source>
</evidence>
<keyword evidence="1" id="KW-1133">Transmembrane helix</keyword>
<protein>
    <submittedName>
        <fullName evidence="2">Uncharacterized protein</fullName>
    </submittedName>
</protein>
<feature type="transmembrane region" description="Helical" evidence="1">
    <location>
        <begin position="6"/>
        <end position="26"/>
    </location>
</feature>